<evidence type="ECO:0000313" key="2">
    <source>
        <dbReference type="Proteomes" id="UP000324222"/>
    </source>
</evidence>
<protein>
    <submittedName>
        <fullName evidence="1">Uncharacterized protein</fullName>
    </submittedName>
</protein>
<reference evidence="1 2" key="1">
    <citation type="submission" date="2019-05" db="EMBL/GenBank/DDBJ databases">
        <title>Another draft genome of Portunus trituberculatus and its Hox gene families provides insights of decapod evolution.</title>
        <authorList>
            <person name="Jeong J.-H."/>
            <person name="Song I."/>
            <person name="Kim S."/>
            <person name="Choi T."/>
            <person name="Kim D."/>
            <person name="Ryu S."/>
            <person name="Kim W."/>
        </authorList>
    </citation>
    <scope>NUCLEOTIDE SEQUENCE [LARGE SCALE GENOMIC DNA]</scope>
    <source>
        <tissue evidence="1">Muscle</tissue>
    </source>
</reference>
<comment type="caution">
    <text evidence="1">The sequence shown here is derived from an EMBL/GenBank/DDBJ whole genome shotgun (WGS) entry which is preliminary data.</text>
</comment>
<dbReference type="Proteomes" id="UP000324222">
    <property type="component" value="Unassembled WGS sequence"/>
</dbReference>
<proteinExistence type="predicted"/>
<gene>
    <name evidence="1" type="ORF">E2C01_075540</name>
</gene>
<name>A0A5B7IF84_PORTR</name>
<dbReference type="AlphaFoldDB" id="A0A5B7IF84"/>
<organism evidence="1 2">
    <name type="scientific">Portunus trituberculatus</name>
    <name type="common">Swimming crab</name>
    <name type="synonym">Neptunus trituberculatus</name>
    <dbReference type="NCBI Taxonomy" id="210409"/>
    <lineage>
        <taxon>Eukaryota</taxon>
        <taxon>Metazoa</taxon>
        <taxon>Ecdysozoa</taxon>
        <taxon>Arthropoda</taxon>
        <taxon>Crustacea</taxon>
        <taxon>Multicrustacea</taxon>
        <taxon>Malacostraca</taxon>
        <taxon>Eumalacostraca</taxon>
        <taxon>Eucarida</taxon>
        <taxon>Decapoda</taxon>
        <taxon>Pleocyemata</taxon>
        <taxon>Brachyura</taxon>
        <taxon>Eubrachyura</taxon>
        <taxon>Portunoidea</taxon>
        <taxon>Portunidae</taxon>
        <taxon>Portuninae</taxon>
        <taxon>Portunus</taxon>
    </lineage>
</organism>
<dbReference type="EMBL" id="VSRR010055468">
    <property type="protein sequence ID" value="MPC80943.1"/>
    <property type="molecule type" value="Genomic_DNA"/>
</dbReference>
<keyword evidence="2" id="KW-1185">Reference proteome</keyword>
<accession>A0A5B7IF84</accession>
<sequence length="92" mass="10188">MAGKDRLWGTVGVGTFGRGTGEDRVEWPLGNEGEEWTGEAVRDWGWIVGERPLVDRTARLSAPPRNIPDVSAWLERLDTRALEVKSPTADSK</sequence>
<evidence type="ECO:0000313" key="1">
    <source>
        <dbReference type="EMBL" id="MPC80943.1"/>
    </source>
</evidence>